<reference evidence="2 3" key="1">
    <citation type="journal article" date="2016" name="Nat. Commun.">
        <title>Thousands of microbial genomes shed light on interconnected biogeochemical processes in an aquifer system.</title>
        <authorList>
            <person name="Anantharaman K."/>
            <person name="Brown C.T."/>
            <person name="Hug L.A."/>
            <person name="Sharon I."/>
            <person name="Castelle C.J."/>
            <person name="Probst A.J."/>
            <person name="Thomas B.C."/>
            <person name="Singh A."/>
            <person name="Wilkins M.J."/>
            <person name="Karaoz U."/>
            <person name="Brodie E.L."/>
            <person name="Williams K.H."/>
            <person name="Hubbard S.S."/>
            <person name="Banfield J.F."/>
        </authorList>
    </citation>
    <scope>NUCLEOTIDE SEQUENCE [LARGE SCALE GENOMIC DNA]</scope>
</reference>
<dbReference type="SUPFAM" id="SSF51735">
    <property type="entry name" value="NAD(P)-binding Rossmann-fold domains"/>
    <property type="match status" value="1"/>
</dbReference>
<name>A0A1F8H2R0_9BACT</name>
<comment type="similarity">
    <text evidence="1">Belongs to the short-chain dehydrogenases/reductases (SDR) family.</text>
</comment>
<protein>
    <submittedName>
        <fullName evidence="2">Short-chain dehydrogenase</fullName>
    </submittedName>
</protein>
<dbReference type="STRING" id="1802707.A3J01_01120"/>
<dbReference type="EMBL" id="MGKV01000016">
    <property type="protein sequence ID" value="OGN31922.1"/>
    <property type="molecule type" value="Genomic_DNA"/>
</dbReference>
<organism evidence="2 3">
    <name type="scientific">Candidatus Yanofskybacteria bacterium RIFCSPLOWO2_02_FULL_45_18</name>
    <dbReference type="NCBI Taxonomy" id="1802707"/>
    <lineage>
        <taxon>Bacteria</taxon>
        <taxon>Candidatus Yanofskyibacteriota</taxon>
    </lineage>
</organism>
<comment type="caution">
    <text evidence="2">The sequence shown here is derived from an EMBL/GenBank/DDBJ whole genome shotgun (WGS) entry which is preliminary data.</text>
</comment>
<dbReference type="PRINTS" id="PR00081">
    <property type="entry name" value="GDHRDH"/>
</dbReference>
<dbReference type="PANTHER" id="PTHR42879">
    <property type="entry name" value="3-OXOACYL-(ACYL-CARRIER-PROTEIN) REDUCTASE"/>
    <property type="match status" value="1"/>
</dbReference>
<dbReference type="PANTHER" id="PTHR42879:SF6">
    <property type="entry name" value="NADPH-DEPENDENT REDUCTASE BACG"/>
    <property type="match status" value="1"/>
</dbReference>
<dbReference type="Pfam" id="PF13561">
    <property type="entry name" value="adh_short_C2"/>
    <property type="match status" value="1"/>
</dbReference>
<dbReference type="AlphaFoldDB" id="A0A1F8H2R0"/>
<dbReference type="InterPro" id="IPR036291">
    <property type="entry name" value="NAD(P)-bd_dom_sf"/>
</dbReference>
<dbReference type="Gene3D" id="3.40.50.720">
    <property type="entry name" value="NAD(P)-binding Rossmann-like Domain"/>
    <property type="match status" value="1"/>
</dbReference>
<proteinExistence type="inferred from homology"/>
<accession>A0A1F8H2R0</accession>
<sequence length="216" mass="23704">MKHKAIVIGGSRGIGKAICDSLTKIGCQVTAASRADIDTSDLASVKAFADFYRFTDVLVLNTGGPPKKSFFEISVDEWSKYHNQLFLGFCVLLQNLKINPGGYIFLISSHLIKKPDETMVLSCAYRVAFWAILKSLTKHYSEQGVSCINIAPGPIKTDRLVSLATDMTKLEERLPLKRAGRPAEIGDFVRAVVEHDIKYINGSVVSFDGGLSAELF</sequence>
<evidence type="ECO:0000256" key="1">
    <source>
        <dbReference type="ARBA" id="ARBA00006484"/>
    </source>
</evidence>
<evidence type="ECO:0000313" key="3">
    <source>
        <dbReference type="Proteomes" id="UP000177609"/>
    </source>
</evidence>
<dbReference type="InterPro" id="IPR050259">
    <property type="entry name" value="SDR"/>
</dbReference>
<evidence type="ECO:0000313" key="2">
    <source>
        <dbReference type="EMBL" id="OGN31922.1"/>
    </source>
</evidence>
<dbReference type="Proteomes" id="UP000177609">
    <property type="component" value="Unassembled WGS sequence"/>
</dbReference>
<gene>
    <name evidence="2" type="ORF">A3J01_01120</name>
</gene>
<dbReference type="InterPro" id="IPR002347">
    <property type="entry name" value="SDR_fam"/>
</dbReference>